<comment type="caution">
    <text evidence="1">The sequence shown here is derived from an EMBL/GenBank/DDBJ whole genome shotgun (WGS) entry which is preliminary data.</text>
</comment>
<dbReference type="Proteomes" id="UP001597079">
    <property type="component" value="Unassembled WGS sequence"/>
</dbReference>
<sequence length="80" mass="9338">MGELNISIADAPTTSVYEDFEELWGHVYTLRNGEKVEAPSFYAKYEQAFEEIQWYCPAPGVRSLDEVSIVTIEKRFYPRR</sequence>
<dbReference type="EMBL" id="JBHUCX010000028">
    <property type="protein sequence ID" value="MFD1675446.1"/>
    <property type="molecule type" value="Genomic_DNA"/>
</dbReference>
<protein>
    <recommendedName>
        <fullName evidence="3">ASCH domain-containing protein</fullName>
    </recommendedName>
</protein>
<evidence type="ECO:0000313" key="1">
    <source>
        <dbReference type="EMBL" id="MFD1675446.1"/>
    </source>
</evidence>
<reference evidence="2" key="1">
    <citation type="journal article" date="2019" name="Int. J. Syst. Evol. Microbiol.">
        <title>The Global Catalogue of Microorganisms (GCM) 10K type strain sequencing project: providing services to taxonomists for standard genome sequencing and annotation.</title>
        <authorList>
            <consortium name="The Broad Institute Genomics Platform"/>
            <consortium name="The Broad Institute Genome Sequencing Center for Infectious Disease"/>
            <person name="Wu L."/>
            <person name="Ma J."/>
        </authorList>
    </citation>
    <scope>NUCLEOTIDE SEQUENCE [LARGE SCALE GENOMIC DNA]</scope>
    <source>
        <strain evidence="2">CGMCC 1.12286</strain>
    </source>
</reference>
<dbReference type="RefSeq" id="WP_377943317.1">
    <property type="nucleotide sequence ID" value="NZ_JBHUCX010000028.1"/>
</dbReference>
<proteinExistence type="predicted"/>
<organism evidence="1 2">
    <name type="scientific">Alicyclobacillus fodiniaquatilis</name>
    <dbReference type="NCBI Taxonomy" id="1661150"/>
    <lineage>
        <taxon>Bacteria</taxon>
        <taxon>Bacillati</taxon>
        <taxon>Bacillota</taxon>
        <taxon>Bacilli</taxon>
        <taxon>Bacillales</taxon>
        <taxon>Alicyclobacillaceae</taxon>
        <taxon>Alicyclobacillus</taxon>
    </lineage>
</organism>
<accession>A0ABW4JGB0</accession>
<evidence type="ECO:0000313" key="2">
    <source>
        <dbReference type="Proteomes" id="UP001597079"/>
    </source>
</evidence>
<keyword evidence="2" id="KW-1185">Reference proteome</keyword>
<name>A0ABW4JGB0_9BACL</name>
<evidence type="ECO:0008006" key="3">
    <source>
        <dbReference type="Google" id="ProtNLM"/>
    </source>
</evidence>
<gene>
    <name evidence="1" type="ORF">ACFSB2_12150</name>
</gene>